<name>T1FFY0_HELRO</name>
<dbReference type="RefSeq" id="XP_009028019.1">
    <property type="nucleotide sequence ID" value="XM_009029771.1"/>
</dbReference>
<proteinExistence type="predicted"/>
<dbReference type="AlphaFoldDB" id="T1FFY0"/>
<dbReference type="eggNOG" id="KOG1633">
    <property type="taxonomic scope" value="Eukaryota"/>
</dbReference>
<dbReference type="KEGG" id="hro:HELRODRAFT_180456"/>
<dbReference type="GO" id="GO:0008270">
    <property type="term" value="F:zinc ion binding"/>
    <property type="evidence" value="ECO:0007669"/>
    <property type="project" value="UniProtKB-KW"/>
</dbReference>
<organism evidence="7 8">
    <name type="scientific">Helobdella robusta</name>
    <name type="common">Californian leech</name>
    <dbReference type="NCBI Taxonomy" id="6412"/>
    <lineage>
        <taxon>Eukaryota</taxon>
        <taxon>Metazoa</taxon>
        <taxon>Spiralia</taxon>
        <taxon>Lophotrochozoa</taxon>
        <taxon>Annelida</taxon>
        <taxon>Clitellata</taxon>
        <taxon>Hirudinea</taxon>
        <taxon>Rhynchobdellida</taxon>
        <taxon>Glossiphoniidae</taxon>
        <taxon>Helobdella</taxon>
    </lineage>
</organism>
<dbReference type="STRING" id="6412.T1FFY0"/>
<dbReference type="PANTHER" id="PTHR23123">
    <property type="entry name" value="PHD/F-BOX CONTAINING PROTEIN"/>
    <property type="match status" value="1"/>
</dbReference>
<dbReference type="EMBL" id="AMQM01007205">
    <property type="status" value="NOT_ANNOTATED_CDS"/>
    <property type="molecule type" value="Genomic_DNA"/>
</dbReference>
<accession>T1FFY0</accession>
<dbReference type="InterPro" id="IPR050690">
    <property type="entry name" value="JHDM1_Histone_Demethylase"/>
</dbReference>
<sequence length="199" mass="22506">MVEKEVSKTFMNLANLIINDKETQTQFWSLTTRNCSQFLCNNLSTTYNTDINANINNINNINNNKILNNTSDNDVTVIDLNSNKSSINSNEFNNKNCNNIFLLHPMPTHLNYSNNVNNSNNSNNTTINNNNNISTTTSSTISNTCKESVLRRRRVRCKKCGPCIRGECGECHYCKDMKKFGGLGRMKQTCINRQCLAVS</sequence>
<dbReference type="OrthoDB" id="419183at2759"/>
<reference evidence="7" key="3">
    <citation type="submission" date="2015-06" db="UniProtKB">
        <authorList>
            <consortium name="EnsemblMetazoa"/>
        </authorList>
    </citation>
    <scope>IDENTIFICATION</scope>
</reference>
<evidence type="ECO:0000256" key="2">
    <source>
        <dbReference type="ARBA" id="ARBA00022771"/>
    </source>
</evidence>
<gene>
    <name evidence="7" type="primary">20207729</name>
    <name evidence="6" type="ORF">HELRODRAFT_180456</name>
</gene>
<feature type="domain" description="CXXC-type" evidence="5">
    <location>
        <begin position="150"/>
        <end position="196"/>
    </location>
</feature>
<keyword evidence="2 4" id="KW-0863">Zinc-finger</keyword>
<protein>
    <recommendedName>
        <fullName evidence="5">CXXC-type domain-containing protein</fullName>
    </recommendedName>
</protein>
<evidence type="ECO:0000256" key="4">
    <source>
        <dbReference type="PROSITE-ProRule" id="PRU00509"/>
    </source>
</evidence>
<reference evidence="8" key="1">
    <citation type="submission" date="2012-12" db="EMBL/GenBank/DDBJ databases">
        <authorList>
            <person name="Hellsten U."/>
            <person name="Grimwood J."/>
            <person name="Chapman J.A."/>
            <person name="Shapiro H."/>
            <person name="Aerts A."/>
            <person name="Otillar R.P."/>
            <person name="Terry A.Y."/>
            <person name="Boore J.L."/>
            <person name="Simakov O."/>
            <person name="Marletaz F."/>
            <person name="Cho S.-J."/>
            <person name="Edsinger-Gonzales E."/>
            <person name="Havlak P."/>
            <person name="Kuo D.-H."/>
            <person name="Larsson T."/>
            <person name="Lv J."/>
            <person name="Arendt D."/>
            <person name="Savage R."/>
            <person name="Osoegawa K."/>
            <person name="de Jong P."/>
            <person name="Lindberg D.R."/>
            <person name="Seaver E.C."/>
            <person name="Weisblat D.A."/>
            <person name="Putnam N.H."/>
            <person name="Grigoriev I.V."/>
            <person name="Rokhsar D.S."/>
        </authorList>
    </citation>
    <scope>NUCLEOTIDE SEQUENCE</scope>
</reference>
<reference evidence="6 8" key="2">
    <citation type="journal article" date="2013" name="Nature">
        <title>Insights into bilaterian evolution from three spiralian genomes.</title>
        <authorList>
            <person name="Simakov O."/>
            <person name="Marletaz F."/>
            <person name="Cho S.J."/>
            <person name="Edsinger-Gonzales E."/>
            <person name="Havlak P."/>
            <person name="Hellsten U."/>
            <person name="Kuo D.H."/>
            <person name="Larsson T."/>
            <person name="Lv J."/>
            <person name="Arendt D."/>
            <person name="Savage R."/>
            <person name="Osoegawa K."/>
            <person name="de Jong P."/>
            <person name="Grimwood J."/>
            <person name="Chapman J.A."/>
            <person name="Shapiro H."/>
            <person name="Aerts A."/>
            <person name="Otillar R.P."/>
            <person name="Terry A.Y."/>
            <person name="Boore J.L."/>
            <person name="Grigoriev I.V."/>
            <person name="Lindberg D.R."/>
            <person name="Seaver E.C."/>
            <person name="Weisblat D.A."/>
            <person name="Putnam N.H."/>
            <person name="Rokhsar D.S."/>
        </authorList>
    </citation>
    <scope>NUCLEOTIDE SEQUENCE</scope>
</reference>
<dbReference type="EnsemblMetazoa" id="HelroT180456">
    <property type="protein sequence ID" value="HelroP180456"/>
    <property type="gene ID" value="HelroG180456"/>
</dbReference>
<dbReference type="CTD" id="20207729"/>
<evidence type="ECO:0000313" key="8">
    <source>
        <dbReference type="Proteomes" id="UP000015101"/>
    </source>
</evidence>
<evidence type="ECO:0000256" key="1">
    <source>
        <dbReference type="ARBA" id="ARBA00022723"/>
    </source>
</evidence>
<keyword evidence="8" id="KW-1185">Reference proteome</keyword>
<dbReference type="GeneID" id="20207729"/>
<keyword evidence="1" id="KW-0479">Metal-binding</keyword>
<evidence type="ECO:0000259" key="5">
    <source>
        <dbReference type="PROSITE" id="PS51058"/>
    </source>
</evidence>
<dbReference type="PROSITE" id="PS51058">
    <property type="entry name" value="ZF_CXXC"/>
    <property type="match status" value="1"/>
</dbReference>
<dbReference type="EMBL" id="KB097587">
    <property type="protein sequence ID" value="ESN93805.1"/>
    <property type="molecule type" value="Genomic_DNA"/>
</dbReference>
<dbReference type="Pfam" id="PF02008">
    <property type="entry name" value="zf-CXXC"/>
    <property type="match status" value="1"/>
</dbReference>
<dbReference type="HOGENOM" id="CLU_1373590_0_0_1"/>
<dbReference type="InterPro" id="IPR002857">
    <property type="entry name" value="Znf_CXXC"/>
</dbReference>
<evidence type="ECO:0000256" key="3">
    <source>
        <dbReference type="ARBA" id="ARBA00022833"/>
    </source>
</evidence>
<evidence type="ECO:0000313" key="6">
    <source>
        <dbReference type="EMBL" id="ESN93805.1"/>
    </source>
</evidence>
<dbReference type="GO" id="GO:0003677">
    <property type="term" value="F:DNA binding"/>
    <property type="evidence" value="ECO:0007669"/>
    <property type="project" value="InterPro"/>
</dbReference>
<evidence type="ECO:0000313" key="7">
    <source>
        <dbReference type="EnsemblMetazoa" id="HelroP180456"/>
    </source>
</evidence>
<dbReference type="InParanoid" id="T1FFY0"/>
<keyword evidence="3" id="KW-0862">Zinc</keyword>
<dbReference type="Proteomes" id="UP000015101">
    <property type="component" value="Unassembled WGS sequence"/>
</dbReference>